<keyword evidence="3" id="KW-0496">Mitochondrion</keyword>
<evidence type="ECO:0000256" key="2">
    <source>
        <dbReference type="ARBA" id="ARBA00010901"/>
    </source>
</evidence>
<dbReference type="InterPro" id="IPR007648">
    <property type="entry name" value="ATPase_inhibitor_mt"/>
</dbReference>
<sequence>MALRRILQRESGRLLPIQVSFPTASFSDKFDQKERAAEKSYFNKEDERALRKLLQKMKSQTDVHDHKGSKDHLEHDVAGLKKIPGLYLTDDLAKALIKWKQDH</sequence>
<dbReference type="Pfam" id="PF04568">
    <property type="entry name" value="IATP"/>
    <property type="match status" value="1"/>
</dbReference>
<accession>F0VZY4</accession>
<reference evidence="4" key="1">
    <citation type="journal article" date="2011" name="PLoS Biol.">
        <title>Gene gain and loss during evolution of obligate parasitism in the white rust pathogen of Arabidopsis thaliana.</title>
        <authorList>
            <person name="Kemen E."/>
            <person name="Gardiner A."/>
            <person name="Schultz-Larsen T."/>
            <person name="Kemen A.C."/>
            <person name="Balmuth A.L."/>
            <person name="Robert-Seilaniantz A."/>
            <person name="Bailey K."/>
            <person name="Holub E."/>
            <person name="Studholme D.J."/>
            <person name="Maclean D."/>
            <person name="Jones J.D."/>
        </authorList>
    </citation>
    <scope>NUCLEOTIDE SEQUENCE</scope>
</reference>
<dbReference type="AlphaFoldDB" id="F0VZY4"/>
<dbReference type="HOGENOM" id="CLU_141323_1_0_1"/>
<dbReference type="GO" id="GO:0042030">
    <property type="term" value="F:ATPase inhibitor activity"/>
    <property type="evidence" value="ECO:0007669"/>
    <property type="project" value="InterPro"/>
</dbReference>
<proteinExistence type="inferred from homology"/>
<organism evidence="4">
    <name type="scientific">Albugo laibachii Nc14</name>
    <dbReference type="NCBI Taxonomy" id="890382"/>
    <lineage>
        <taxon>Eukaryota</taxon>
        <taxon>Sar</taxon>
        <taxon>Stramenopiles</taxon>
        <taxon>Oomycota</taxon>
        <taxon>Peronosporomycetes</taxon>
        <taxon>Albuginales</taxon>
        <taxon>Albuginaceae</taxon>
        <taxon>Albugo</taxon>
    </lineage>
</organism>
<gene>
    <name evidence="4" type="primary">AlNc14C3G462</name>
    <name evidence="4" type="ORF">ALNC14_004980</name>
</gene>
<evidence type="ECO:0000256" key="1">
    <source>
        <dbReference type="ARBA" id="ARBA00004173"/>
    </source>
</evidence>
<comment type="similarity">
    <text evidence="2">Belongs to the ATPase inhibitor family.</text>
</comment>
<evidence type="ECO:0000256" key="3">
    <source>
        <dbReference type="ARBA" id="ARBA00023128"/>
    </source>
</evidence>
<reference evidence="4" key="2">
    <citation type="submission" date="2011-02" db="EMBL/GenBank/DDBJ databases">
        <authorList>
            <person name="MacLean D."/>
        </authorList>
    </citation>
    <scope>NUCLEOTIDE SEQUENCE</scope>
</reference>
<dbReference type="EMBL" id="FR824048">
    <property type="protein sequence ID" value="CCA14355.1"/>
    <property type="molecule type" value="Genomic_DNA"/>
</dbReference>
<name>F0VZY4_9STRA</name>
<protein>
    <submittedName>
        <fullName evidence="4">Uncharacterized protein AlNc14C3G462</fullName>
    </submittedName>
</protein>
<evidence type="ECO:0000313" key="4">
    <source>
        <dbReference type="EMBL" id="CCA14355.1"/>
    </source>
</evidence>
<dbReference type="GO" id="GO:0005739">
    <property type="term" value="C:mitochondrion"/>
    <property type="evidence" value="ECO:0007669"/>
    <property type="project" value="UniProtKB-SubCell"/>
</dbReference>
<comment type="subcellular location">
    <subcellularLocation>
        <location evidence="1">Mitochondrion</location>
    </subcellularLocation>
</comment>